<evidence type="ECO:0000313" key="2">
    <source>
        <dbReference type="Proteomes" id="UP001346149"/>
    </source>
</evidence>
<gene>
    <name evidence="1" type="ORF">SAY86_001559</name>
</gene>
<sequence length="139" mass="15993">MGYYEGDSSRRLVVPDNEHGRAILLETVGHFCGGTDVWNGIVATYAQEFLRLQCFTSDWIHPNTIYQWIIQGLNRGVCYIINMLGTHMDIEATIDMANECERLVANPLPLDHIRDVNMEDMNEEEEDEDNEESSTSWNH</sequence>
<keyword evidence="2" id="KW-1185">Reference proteome</keyword>
<dbReference type="EMBL" id="JAXQNO010000002">
    <property type="protein sequence ID" value="KAK4803356.1"/>
    <property type="molecule type" value="Genomic_DNA"/>
</dbReference>
<dbReference type="AlphaFoldDB" id="A0AAN7RMI6"/>
<comment type="caution">
    <text evidence="1">The sequence shown here is derived from an EMBL/GenBank/DDBJ whole genome shotgun (WGS) entry which is preliminary data.</text>
</comment>
<evidence type="ECO:0000313" key="1">
    <source>
        <dbReference type="EMBL" id="KAK4803356.1"/>
    </source>
</evidence>
<dbReference type="Proteomes" id="UP001346149">
    <property type="component" value="Unassembled WGS sequence"/>
</dbReference>
<reference evidence="1 2" key="1">
    <citation type="journal article" date="2023" name="Hortic Res">
        <title>Pangenome of water caltrop reveals structural variations and asymmetric subgenome divergence after allopolyploidization.</title>
        <authorList>
            <person name="Zhang X."/>
            <person name="Chen Y."/>
            <person name="Wang L."/>
            <person name="Yuan Y."/>
            <person name="Fang M."/>
            <person name="Shi L."/>
            <person name="Lu R."/>
            <person name="Comes H.P."/>
            <person name="Ma Y."/>
            <person name="Chen Y."/>
            <person name="Huang G."/>
            <person name="Zhou Y."/>
            <person name="Zheng Z."/>
            <person name="Qiu Y."/>
        </authorList>
    </citation>
    <scope>NUCLEOTIDE SEQUENCE [LARGE SCALE GENOMIC DNA]</scope>
    <source>
        <strain evidence="1">F231</strain>
    </source>
</reference>
<organism evidence="1 2">
    <name type="scientific">Trapa natans</name>
    <name type="common">Water chestnut</name>
    <dbReference type="NCBI Taxonomy" id="22666"/>
    <lineage>
        <taxon>Eukaryota</taxon>
        <taxon>Viridiplantae</taxon>
        <taxon>Streptophyta</taxon>
        <taxon>Embryophyta</taxon>
        <taxon>Tracheophyta</taxon>
        <taxon>Spermatophyta</taxon>
        <taxon>Magnoliopsida</taxon>
        <taxon>eudicotyledons</taxon>
        <taxon>Gunneridae</taxon>
        <taxon>Pentapetalae</taxon>
        <taxon>rosids</taxon>
        <taxon>malvids</taxon>
        <taxon>Myrtales</taxon>
        <taxon>Lythraceae</taxon>
        <taxon>Trapa</taxon>
    </lineage>
</organism>
<proteinExistence type="predicted"/>
<protein>
    <submittedName>
        <fullName evidence="1">Uncharacterized protein</fullName>
    </submittedName>
</protein>
<accession>A0AAN7RMI6</accession>
<name>A0AAN7RMI6_TRANT</name>